<sequence length="210" mass="21297">MAYTFDYILAADPSNPTVVARNGVVTIFEVGDVTKTPVELKTVDGQPLPNPVTVNANGFGPKPVHDTLDHLAWEGGGFSGTMTSYEGMKEEAVSARQAAESAATEAGAAAQADLEARIAAGDFRGQPGQDGSNVVPTATAIATEISTPGSPAQVALSATYALKSEVPPTTLDGGNATYALKSEVPPTTLDGGNATSTYDGSFNFDGGSAA</sequence>
<evidence type="ECO:0000313" key="3">
    <source>
        <dbReference type="Proteomes" id="UP001156221"/>
    </source>
</evidence>
<accession>A0A9E7V2I4</accession>
<organism evidence="2 3">
    <name type="scientific">Arthrobacter phage Bauer</name>
    <dbReference type="NCBI Taxonomy" id="2985648"/>
    <lineage>
        <taxon>Viruses</taxon>
        <taxon>Duplodnaviria</taxon>
        <taxon>Heunggongvirae</taxon>
        <taxon>Uroviricota</taxon>
        <taxon>Caudoviricetes</taxon>
        <taxon>Bauervirus</taxon>
        <taxon>Bauervirus bauer</taxon>
    </lineage>
</organism>
<reference evidence="2" key="1">
    <citation type="submission" date="2022-10" db="EMBL/GenBank/DDBJ databases">
        <authorList>
            <person name="Shreffler J."/>
            <person name="Spring A.M."/>
            <person name="Klyczek K."/>
            <person name="Garlena R.A."/>
            <person name="Russell D.A."/>
            <person name="Pope W.H."/>
            <person name="Jacobs-Sera D."/>
            <person name="Hatfull G.F."/>
        </authorList>
    </citation>
    <scope>NUCLEOTIDE SEQUENCE</scope>
</reference>
<dbReference type="EMBL" id="OP580516">
    <property type="protein sequence ID" value="UYM26576.1"/>
    <property type="molecule type" value="Genomic_DNA"/>
</dbReference>
<name>A0A9E7V2I4_9CAUD</name>
<gene>
    <name evidence="2" type="primary">27</name>
    <name evidence="2" type="ORF">SEA_BAUER_27</name>
</gene>
<keyword evidence="3" id="KW-1185">Reference proteome</keyword>
<dbReference type="RefSeq" id="YP_010761320.1">
    <property type="nucleotide sequence ID" value="NC_073594.1"/>
</dbReference>
<dbReference type="KEGG" id="vg:80034691"/>
<protein>
    <submittedName>
        <fullName evidence="2">Uncharacterized protein</fullName>
    </submittedName>
</protein>
<dbReference type="Proteomes" id="UP001156221">
    <property type="component" value="Segment"/>
</dbReference>
<feature type="region of interest" description="Disordered" evidence="1">
    <location>
        <begin position="185"/>
        <end position="210"/>
    </location>
</feature>
<dbReference type="GeneID" id="80034691"/>
<evidence type="ECO:0000313" key="2">
    <source>
        <dbReference type="EMBL" id="UYM26576.1"/>
    </source>
</evidence>
<proteinExistence type="predicted"/>
<evidence type="ECO:0000256" key="1">
    <source>
        <dbReference type="SAM" id="MobiDB-lite"/>
    </source>
</evidence>